<comment type="caution">
    <text evidence="5">The sequence shown here is derived from an EMBL/GenBank/DDBJ whole genome shotgun (WGS) entry which is preliminary data.</text>
</comment>
<keyword evidence="6" id="KW-1185">Reference proteome</keyword>
<evidence type="ECO:0000256" key="1">
    <source>
        <dbReference type="ARBA" id="ARBA00008925"/>
    </source>
</evidence>
<dbReference type="OrthoDB" id="10056816at2759"/>
<dbReference type="Proteomes" id="UP000625711">
    <property type="component" value="Unassembled WGS sequence"/>
</dbReference>
<keyword evidence="2" id="KW-0479">Metal-binding</keyword>
<dbReference type="AlphaFoldDB" id="A0A834IQS2"/>
<keyword evidence="3" id="KW-0862">Zinc</keyword>
<name>A0A834IQS2_RHYFE</name>
<evidence type="ECO:0000313" key="6">
    <source>
        <dbReference type="Proteomes" id="UP000625711"/>
    </source>
</evidence>
<protein>
    <submittedName>
        <fullName evidence="5">Uncharacterized protein</fullName>
    </submittedName>
</protein>
<evidence type="ECO:0000256" key="2">
    <source>
        <dbReference type="ARBA" id="ARBA00022723"/>
    </source>
</evidence>
<comment type="similarity">
    <text evidence="1">Belongs to the archaeal RpoM/eukaryotic RPA12/RPB9/RPC11 RNA polymerase family.</text>
</comment>
<dbReference type="PROSITE" id="PS01030">
    <property type="entry name" value="RNA_POL_M_15KD"/>
    <property type="match status" value="1"/>
</dbReference>
<proteinExistence type="inferred from homology"/>
<evidence type="ECO:0000256" key="3">
    <source>
        <dbReference type="ARBA" id="ARBA00022833"/>
    </source>
</evidence>
<evidence type="ECO:0000313" key="5">
    <source>
        <dbReference type="EMBL" id="KAF7284241.1"/>
    </source>
</evidence>
<sequence length="117" mass="13210">MPTEFEKVAGFCGECGSVLPPLRETGGLTCYTCMKTFNPEMLIDQSDHVQVPPKRIKAKVMMKDLSLRENVQSVVMKKCLMPLCNYVQQMKAKQCFTLAQNVNIKRVKTHNLLACVI</sequence>
<reference evidence="5" key="1">
    <citation type="submission" date="2020-08" db="EMBL/GenBank/DDBJ databases">
        <title>Genome sequencing and assembly of the red palm weevil Rhynchophorus ferrugineus.</title>
        <authorList>
            <person name="Dias G.B."/>
            <person name="Bergman C.M."/>
            <person name="Manee M."/>
        </authorList>
    </citation>
    <scope>NUCLEOTIDE SEQUENCE</scope>
    <source>
        <strain evidence="5">AA-2017</strain>
        <tissue evidence="5">Whole larva</tissue>
    </source>
</reference>
<accession>A0A834IQS2</accession>
<dbReference type="GO" id="GO:0046872">
    <property type="term" value="F:metal ion binding"/>
    <property type="evidence" value="ECO:0007669"/>
    <property type="project" value="UniProtKB-KW"/>
</dbReference>
<organism evidence="5 6">
    <name type="scientific">Rhynchophorus ferrugineus</name>
    <name type="common">Red palm weevil</name>
    <name type="synonym">Curculio ferrugineus</name>
    <dbReference type="NCBI Taxonomy" id="354439"/>
    <lineage>
        <taxon>Eukaryota</taxon>
        <taxon>Metazoa</taxon>
        <taxon>Ecdysozoa</taxon>
        <taxon>Arthropoda</taxon>
        <taxon>Hexapoda</taxon>
        <taxon>Insecta</taxon>
        <taxon>Pterygota</taxon>
        <taxon>Neoptera</taxon>
        <taxon>Endopterygota</taxon>
        <taxon>Coleoptera</taxon>
        <taxon>Polyphaga</taxon>
        <taxon>Cucujiformia</taxon>
        <taxon>Curculionidae</taxon>
        <taxon>Dryophthorinae</taxon>
        <taxon>Rhynchophorus</taxon>
    </lineage>
</organism>
<keyword evidence="4" id="KW-0804">Transcription</keyword>
<evidence type="ECO:0000256" key="4">
    <source>
        <dbReference type="ARBA" id="ARBA00023163"/>
    </source>
</evidence>
<gene>
    <name evidence="5" type="ORF">GWI33_022391</name>
</gene>
<dbReference type="EMBL" id="JAACXV010000080">
    <property type="protein sequence ID" value="KAF7284241.1"/>
    <property type="molecule type" value="Genomic_DNA"/>
</dbReference>
<dbReference type="InterPro" id="IPR019761">
    <property type="entry name" value="DNA-dir_RNA_pol-M_15_CS"/>
</dbReference>